<organism evidence="6 7">
    <name type="scientific">Shouchella clausii</name>
    <name type="common">Alkalihalobacillus clausii</name>
    <dbReference type="NCBI Taxonomy" id="79880"/>
    <lineage>
        <taxon>Bacteria</taxon>
        <taxon>Bacillati</taxon>
        <taxon>Bacillota</taxon>
        <taxon>Bacilli</taxon>
        <taxon>Bacillales</taxon>
        <taxon>Bacillaceae</taxon>
        <taxon>Shouchella</taxon>
    </lineage>
</organism>
<evidence type="ECO:0000259" key="5">
    <source>
        <dbReference type="Pfam" id="PF01182"/>
    </source>
</evidence>
<comment type="function">
    <text evidence="4">Catalyzes the reversible isomerization-deamination of glucosamine 6-phosphate (GlcN6P) to form fructose 6-phosphate (Fru6P) and ammonium ion.</text>
</comment>
<dbReference type="CDD" id="cd01399">
    <property type="entry name" value="GlcN6P_deaminase"/>
    <property type="match status" value="1"/>
</dbReference>
<protein>
    <recommendedName>
        <fullName evidence="4">Glucosamine-6-phosphate deaminase</fullName>
        <ecNumber evidence="4">3.5.99.6</ecNumber>
    </recommendedName>
    <alternativeName>
        <fullName evidence="4">GlcN6P deaminase</fullName>
        <shortName evidence="4">GNPDA</shortName>
    </alternativeName>
    <alternativeName>
        <fullName evidence="4">Glucosamine-6-phosphate isomerase</fullName>
    </alternativeName>
</protein>
<feature type="active site" description="For ring-opening step" evidence="4">
    <location>
        <position position="143"/>
    </location>
</feature>
<dbReference type="PROSITE" id="PS01161">
    <property type="entry name" value="GLC_GALNAC_ISOMERASE"/>
    <property type="match status" value="1"/>
</dbReference>
<evidence type="ECO:0000313" key="7">
    <source>
        <dbReference type="Proteomes" id="UP000216207"/>
    </source>
</evidence>
<dbReference type="Proteomes" id="UP000216207">
    <property type="component" value="Unassembled WGS sequence"/>
</dbReference>
<evidence type="ECO:0000256" key="2">
    <source>
        <dbReference type="ARBA" id="ARBA00022801"/>
    </source>
</evidence>
<evidence type="ECO:0000256" key="1">
    <source>
        <dbReference type="ARBA" id="ARBA00000644"/>
    </source>
</evidence>
<feature type="domain" description="Glucosamine/galactosamine-6-phosphate isomerase" evidence="5">
    <location>
        <begin position="11"/>
        <end position="226"/>
    </location>
</feature>
<dbReference type="PANTHER" id="PTHR11280:SF5">
    <property type="entry name" value="GLUCOSAMINE-6-PHOSPHATE ISOMERASE"/>
    <property type="match status" value="1"/>
</dbReference>
<comment type="caution">
    <text evidence="4">Lacks conserved residue(s) required for the propagation of feature annotation.</text>
</comment>
<dbReference type="InterPro" id="IPR018321">
    <property type="entry name" value="Glucosamine6P_isomerase_CS"/>
</dbReference>
<dbReference type="FunFam" id="3.40.50.1360:FF:000003">
    <property type="entry name" value="Glucosamine-6-phosphate deaminase"/>
    <property type="match status" value="1"/>
</dbReference>
<dbReference type="EMBL" id="NPCC01000023">
    <property type="protein sequence ID" value="PAE88145.1"/>
    <property type="molecule type" value="Genomic_DNA"/>
</dbReference>
<dbReference type="GO" id="GO:0005737">
    <property type="term" value="C:cytoplasm"/>
    <property type="evidence" value="ECO:0007669"/>
    <property type="project" value="TreeGrafter"/>
</dbReference>
<dbReference type="PANTHER" id="PTHR11280">
    <property type="entry name" value="GLUCOSAMINE-6-PHOSPHATE ISOMERASE"/>
    <property type="match status" value="1"/>
</dbReference>
<dbReference type="UniPathway" id="UPA00629">
    <property type="reaction ID" value="UER00684"/>
</dbReference>
<dbReference type="Pfam" id="PF01182">
    <property type="entry name" value="Glucosamine_iso"/>
    <property type="match status" value="1"/>
</dbReference>
<keyword evidence="3 4" id="KW-0119">Carbohydrate metabolism</keyword>
<feature type="active site" description="Proton acceptor; for enolization step" evidence="4">
    <location>
        <position position="67"/>
    </location>
</feature>
<dbReference type="AlphaFoldDB" id="A0A268NYM5"/>
<dbReference type="GO" id="GO:0005975">
    <property type="term" value="P:carbohydrate metabolic process"/>
    <property type="evidence" value="ECO:0007669"/>
    <property type="project" value="InterPro"/>
</dbReference>
<evidence type="ECO:0000313" key="6">
    <source>
        <dbReference type="EMBL" id="PAE88145.1"/>
    </source>
</evidence>
<dbReference type="HAMAP" id="MF_01241">
    <property type="entry name" value="GlcN6P_deamin"/>
    <property type="match status" value="1"/>
</dbReference>
<dbReference type="RefSeq" id="WP_011246334.1">
    <property type="nucleotide sequence ID" value="NZ_BOQQ01000005.1"/>
</dbReference>
<dbReference type="InterPro" id="IPR006148">
    <property type="entry name" value="Glc/Gal-6P_isomerase"/>
</dbReference>
<dbReference type="EC" id="3.5.99.6" evidence="4"/>
<dbReference type="Gene3D" id="3.40.50.1360">
    <property type="match status" value="1"/>
</dbReference>
<proteinExistence type="inferred from homology"/>
<dbReference type="GO" id="GO:0019262">
    <property type="term" value="P:N-acetylneuraminate catabolic process"/>
    <property type="evidence" value="ECO:0007669"/>
    <property type="project" value="UniProtKB-UniRule"/>
</dbReference>
<dbReference type="SMR" id="A0A268NYM5"/>
<name>A0A268NYM5_SHOCL</name>
<reference evidence="6 7" key="1">
    <citation type="submission" date="2017-07" db="EMBL/GenBank/DDBJ databases">
        <title>Isolation and whole genome analysis of endospore-forming bacteria from heroin.</title>
        <authorList>
            <person name="Kalinowski J."/>
            <person name="Ahrens B."/>
            <person name="Al-Dilaimi A."/>
            <person name="Winkler A."/>
            <person name="Wibberg D."/>
            <person name="Schleenbecker U."/>
            <person name="Ruckert C."/>
            <person name="Wolfel R."/>
            <person name="Grass G."/>
        </authorList>
    </citation>
    <scope>NUCLEOTIDE SEQUENCE [LARGE SCALE GENOMIC DNA]</scope>
    <source>
        <strain evidence="6 7">7539</strain>
    </source>
</reference>
<keyword evidence="2 4" id="KW-0378">Hydrolase</keyword>
<evidence type="ECO:0000256" key="4">
    <source>
        <dbReference type="HAMAP-Rule" id="MF_01241"/>
    </source>
</evidence>
<dbReference type="InterPro" id="IPR037171">
    <property type="entry name" value="NagB/RpiA_transferase-like"/>
</dbReference>
<dbReference type="OMA" id="HVITQGI"/>
<dbReference type="GO" id="GO:0042802">
    <property type="term" value="F:identical protein binding"/>
    <property type="evidence" value="ECO:0007669"/>
    <property type="project" value="TreeGrafter"/>
</dbReference>
<dbReference type="NCBIfam" id="TIGR00502">
    <property type="entry name" value="nagB"/>
    <property type="match status" value="1"/>
</dbReference>
<gene>
    <name evidence="4 6" type="primary">nagB</name>
    <name evidence="6" type="ORF">CHH72_14965</name>
</gene>
<accession>A0A268NYM5</accession>
<feature type="active site" description="Proton acceptor; for ring-opening step" evidence="4">
    <location>
        <position position="138"/>
    </location>
</feature>
<comment type="pathway">
    <text evidence="4">Amino-sugar metabolism; N-acetylneuraminate degradation; D-fructose 6-phosphate from N-acetylneuraminate: step 5/5.</text>
</comment>
<comment type="catalytic activity">
    <reaction evidence="1 4">
        <text>alpha-D-glucosamine 6-phosphate + H2O = beta-D-fructose 6-phosphate + NH4(+)</text>
        <dbReference type="Rhea" id="RHEA:12172"/>
        <dbReference type="ChEBI" id="CHEBI:15377"/>
        <dbReference type="ChEBI" id="CHEBI:28938"/>
        <dbReference type="ChEBI" id="CHEBI:57634"/>
        <dbReference type="ChEBI" id="CHEBI:75989"/>
        <dbReference type="EC" id="3.5.99.6"/>
    </reaction>
</comment>
<sequence>MNIIHVKNYEEMSQKAAALLFERIQQSPKITLGLATGGTPENTYTALIAKAKENGQSFSHVQTFNLDEYVGLPAEDKNSYRHYMEQRLFDHIDIPKEKTHLPNGMAPSLEEECRAYENMIADAGGIDIQLLGIGSNGHIGFNEPGTPFSSKTHVVELAEETRKANARYFPTLEDVPKQAITMGIQTIMEAKEILLLISGKAKAEAFAKLCSDEVTEAFPASILNKHPNVTVIADEEAASVYTQKAHL</sequence>
<evidence type="ECO:0000256" key="3">
    <source>
        <dbReference type="ARBA" id="ARBA00023277"/>
    </source>
</evidence>
<feature type="active site" description="For ring-opening step" evidence="4">
    <location>
        <position position="136"/>
    </location>
</feature>
<comment type="caution">
    <text evidence="6">The sequence shown here is derived from an EMBL/GenBank/DDBJ whole genome shotgun (WGS) entry which is preliminary data.</text>
</comment>
<comment type="similarity">
    <text evidence="4">Belongs to the glucosamine/galactosamine-6-phosphate isomerase family. NagB subfamily.</text>
</comment>
<dbReference type="GO" id="GO:0006046">
    <property type="term" value="P:N-acetylglucosamine catabolic process"/>
    <property type="evidence" value="ECO:0007669"/>
    <property type="project" value="UniProtKB-UniRule"/>
</dbReference>
<dbReference type="SUPFAM" id="SSF100950">
    <property type="entry name" value="NagB/RpiA/CoA transferase-like"/>
    <property type="match status" value="1"/>
</dbReference>
<dbReference type="GO" id="GO:0006043">
    <property type="term" value="P:glucosamine catabolic process"/>
    <property type="evidence" value="ECO:0007669"/>
    <property type="project" value="TreeGrafter"/>
</dbReference>
<dbReference type="GO" id="GO:0004342">
    <property type="term" value="F:glucosamine-6-phosphate deaminase activity"/>
    <property type="evidence" value="ECO:0007669"/>
    <property type="project" value="UniProtKB-UniRule"/>
</dbReference>
<dbReference type="InterPro" id="IPR004547">
    <property type="entry name" value="Glucosamine6P_isomerase"/>
</dbReference>